<sequence>IKSDSGGVILNIKSIDQLKDEFMRMKKKFFDFDFRGAMLYEQIENHVEIIIGMKRDPQFGPVLLVGAGGVLTELVKDTSLRVAPVDRDEALEMISELGINKLLSGFRGKPKLDREALAELVSKASVLPLEYPSIKELDLNPVFVTEKGLFIGDVRIIVS</sequence>
<name>X1AZW4_9ZZZZ</name>
<protein>
    <recommendedName>
        <fullName evidence="5">ATP-grasp domain-containing protein</fullName>
    </recommendedName>
</protein>
<evidence type="ECO:0000313" key="4">
    <source>
        <dbReference type="EMBL" id="GAG65291.1"/>
    </source>
</evidence>
<evidence type="ECO:0008006" key="5">
    <source>
        <dbReference type="Google" id="ProtNLM"/>
    </source>
</evidence>
<dbReference type="PANTHER" id="PTHR43334">
    <property type="entry name" value="ACETATE--COA LIGASE [ADP-FORMING]"/>
    <property type="match status" value="1"/>
</dbReference>
<keyword evidence="3" id="KW-0067">ATP-binding</keyword>
<organism evidence="4">
    <name type="scientific">marine sediment metagenome</name>
    <dbReference type="NCBI Taxonomy" id="412755"/>
    <lineage>
        <taxon>unclassified sequences</taxon>
        <taxon>metagenomes</taxon>
        <taxon>ecological metagenomes</taxon>
    </lineage>
</organism>
<evidence type="ECO:0000256" key="1">
    <source>
        <dbReference type="ARBA" id="ARBA00022598"/>
    </source>
</evidence>
<evidence type="ECO:0000256" key="2">
    <source>
        <dbReference type="ARBA" id="ARBA00022741"/>
    </source>
</evidence>
<gene>
    <name evidence="4" type="ORF">S01H4_20544</name>
</gene>
<dbReference type="SUPFAM" id="SSF56059">
    <property type="entry name" value="Glutathione synthetase ATP-binding domain-like"/>
    <property type="match status" value="1"/>
</dbReference>
<dbReference type="GO" id="GO:0016874">
    <property type="term" value="F:ligase activity"/>
    <property type="evidence" value="ECO:0007669"/>
    <property type="project" value="UniProtKB-KW"/>
</dbReference>
<reference evidence="4" key="1">
    <citation type="journal article" date="2014" name="Front. Microbiol.">
        <title>High frequency of phylogenetically diverse reductive dehalogenase-homologous genes in deep subseafloor sedimentary metagenomes.</title>
        <authorList>
            <person name="Kawai M."/>
            <person name="Futagami T."/>
            <person name="Toyoda A."/>
            <person name="Takaki Y."/>
            <person name="Nishi S."/>
            <person name="Hori S."/>
            <person name="Arai W."/>
            <person name="Tsubouchi T."/>
            <person name="Morono Y."/>
            <person name="Uchiyama I."/>
            <person name="Ito T."/>
            <person name="Fujiyama A."/>
            <person name="Inagaki F."/>
            <person name="Takami H."/>
        </authorList>
    </citation>
    <scope>NUCLEOTIDE SEQUENCE</scope>
    <source>
        <strain evidence="4">Expedition CK06-06</strain>
    </source>
</reference>
<comment type="caution">
    <text evidence="4">The sequence shown here is derived from an EMBL/GenBank/DDBJ whole genome shotgun (WGS) entry which is preliminary data.</text>
</comment>
<dbReference type="InterPro" id="IPR051538">
    <property type="entry name" value="Acyl-CoA_Synth/Transferase"/>
</dbReference>
<dbReference type="EMBL" id="BART01009244">
    <property type="protein sequence ID" value="GAG65291.1"/>
    <property type="molecule type" value="Genomic_DNA"/>
</dbReference>
<dbReference type="Pfam" id="PF13549">
    <property type="entry name" value="ATP-grasp_5"/>
    <property type="match status" value="1"/>
</dbReference>
<dbReference type="Gene3D" id="3.30.470.20">
    <property type="entry name" value="ATP-grasp fold, B domain"/>
    <property type="match status" value="1"/>
</dbReference>
<keyword evidence="1" id="KW-0436">Ligase</keyword>
<proteinExistence type="predicted"/>
<dbReference type="PANTHER" id="PTHR43334:SF1">
    <property type="entry name" value="3-HYDROXYPROPIONATE--COA LIGASE [ADP-FORMING]"/>
    <property type="match status" value="1"/>
</dbReference>
<keyword evidence="2" id="KW-0547">Nucleotide-binding</keyword>
<accession>X1AZW4</accession>
<feature type="non-terminal residue" evidence="4">
    <location>
        <position position="1"/>
    </location>
</feature>
<dbReference type="GO" id="GO:0005524">
    <property type="term" value="F:ATP binding"/>
    <property type="evidence" value="ECO:0007669"/>
    <property type="project" value="UniProtKB-KW"/>
</dbReference>
<evidence type="ECO:0000256" key="3">
    <source>
        <dbReference type="ARBA" id="ARBA00022840"/>
    </source>
</evidence>
<dbReference type="AlphaFoldDB" id="X1AZW4"/>